<feature type="coiled-coil region" evidence="1">
    <location>
        <begin position="14"/>
        <end position="41"/>
    </location>
</feature>
<sequence length="143" mass="16357">MAFNGCESQSERDSRIAKEAKAELLAELKAKEEAEKKAQKMYDANSTLLRMGISKKDGVITIDTNKTKNFFDHMGKQLTHEVKRFKKEFNEGKGAGIEANETDIHIDLHKTENFLERWGEQMQEFANDLDAFSKELDNNQTTP</sequence>
<dbReference type="RefSeq" id="WP_289414350.1">
    <property type="nucleotide sequence ID" value="NZ_JAQIBD010000004.1"/>
</dbReference>
<proteinExistence type="predicted"/>
<accession>A0ABT7R0D8</accession>
<dbReference type="EMBL" id="JAQIBD010000004">
    <property type="protein sequence ID" value="MDM5272530.1"/>
    <property type="molecule type" value="Genomic_DNA"/>
</dbReference>
<evidence type="ECO:0000313" key="3">
    <source>
        <dbReference type="Proteomes" id="UP001169069"/>
    </source>
</evidence>
<keyword evidence="3" id="KW-1185">Reference proteome</keyword>
<reference evidence="2" key="1">
    <citation type="submission" date="2023-01" db="EMBL/GenBank/DDBJ databases">
        <title>Sulfurovum sp. zt1-1 genome assembly.</title>
        <authorList>
            <person name="Wang J."/>
        </authorList>
    </citation>
    <scope>NUCLEOTIDE SEQUENCE</scope>
    <source>
        <strain evidence="2">Zt1-1</strain>
    </source>
</reference>
<comment type="caution">
    <text evidence="2">The sequence shown here is derived from an EMBL/GenBank/DDBJ whole genome shotgun (WGS) entry which is preliminary data.</text>
</comment>
<evidence type="ECO:0000313" key="2">
    <source>
        <dbReference type="EMBL" id="MDM5272530.1"/>
    </source>
</evidence>
<dbReference type="Proteomes" id="UP001169069">
    <property type="component" value="Unassembled WGS sequence"/>
</dbReference>
<name>A0ABT7R0D8_9BACT</name>
<protein>
    <recommendedName>
        <fullName evidence="4">DUF4142 domain-containing protein</fullName>
    </recommendedName>
</protein>
<organism evidence="2 3">
    <name type="scientific">Sulfurovum zhangzhouensis</name>
    <dbReference type="NCBI Taxonomy" id="3019067"/>
    <lineage>
        <taxon>Bacteria</taxon>
        <taxon>Pseudomonadati</taxon>
        <taxon>Campylobacterota</taxon>
        <taxon>Epsilonproteobacteria</taxon>
        <taxon>Campylobacterales</taxon>
        <taxon>Sulfurovaceae</taxon>
        <taxon>Sulfurovum</taxon>
    </lineage>
</organism>
<gene>
    <name evidence="2" type="ORF">PGH07_10115</name>
</gene>
<keyword evidence="1" id="KW-0175">Coiled coil</keyword>
<evidence type="ECO:0000256" key="1">
    <source>
        <dbReference type="SAM" id="Coils"/>
    </source>
</evidence>
<evidence type="ECO:0008006" key="4">
    <source>
        <dbReference type="Google" id="ProtNLM"/>
    </source>
</evidence>